<sequence>MPPRSGVGEQGEQEVGNLNGKRIAVKVGLAFAGCVLLVLAAVALRPLVGHGGSGSPAEPVSGPPVGLEPVATPSVAGPVPRGSGSGTADDVNGDGYADLVYAAPALGAPSADGDDGRSAYLGVVYGSPRGLDPTTRTVIEPEDTRLPPYLAPGTLPTADLDGDGFADILAGGHVVWGGPTGPRDSVPAAELGGVPGDFDGDGRQDLAVTEAVGEKYDEQYQLRVLYGPFTREGKPRRTGAARPSPVAEAGLGYEDADFSLTAGDADGDRATDLVVTAHGDDEQEPAVLLHGGEGPGGFAVRASYLRTGSSVAFGDFDGDGKGDVAVGDNGTRNGEPGADAQDPAVHDTVTVHYGGNRPDKRLKPGASGDYLTEDIDDDGRDELLISVEGGVRILRGSADGLSTDKAATVRRDGAGEEVPAAERSARFTTVRDFDRDGRAEVVFGWSPVGERGGSTGPSRWWVLEGGTDTVTAFTDAKFFD</sequence>
<keyword evidence="5" id="KW-1185">Reference proteome</keyword>
<feature type="region of interest" description="Disordered" evidence="2">
    <location>
        <begin position="51"/>
        <end position="91"/>
    </location>
</feature>
<evidence type="ECO:0000313" key="5">
    <source>
        <dbReference type="Proteomes" id="UP000327294"/>
    </source>
</evidence>
<dbReference type="EMBL" id="CP045096">
    <property type="protein sequence ID" value="QFQ97011.1"/>
    <property type="molecule type" value="Genomic_DNA"/>
</dbReference>
<dbReference type="AlphaFoldDB" id="A0A5P8K1K5"/>
<evidence type="ECO:0000313" key="4">
    <source>
        <dbReference type="EMBL" id="QFQ97011.1"/>
    </source>
</evidence>
<accession>A0A5P8K1K5</accession>
<name>A0A5P8K1K5_9ACTN</name>
<evidence type="ECO:0000256" key="2">
    <source>
        <dbReference type="SAM" id="MobiDB-lite"/>
    </source>
</evidence>
<protein>
    <submittedName>
        <fullName evidence="4">VCBS repeat-containing protein</fullName>
    </submittedName>
</protein>
<keyword evidence="3" id="KW-0812">Transmembrane</keyword>
<gene>
    <name evidence="4" type="ORF">F9278_13220</name>
</gene>
<dbReference type="InterPro" id="IPR013517">
    <property type="entry name" value="FG-GAP"/>
</dbReference>
<dbReference type="InterPro" id="IPR028994">
    <property type="entry name" value="Integrin_alpha_N"/>
</dbReference>
<dbReference type="PANTHER" id="PTHR46580:SF2">
    <property type="entry name" value="MAM DOMAIN-CONTAINING PROTEIN"/>
    <property type="match status" value="1"/>
</dbReference>
<proteinExistence type="predicted"/>
<evidence type="ECO:0000256" key="3">
    <source>
        <dbReference type="SAM" id="Phobius"/>
    </source>
</evidence>
<evidence type="ECO:0000256" key="1">
    <source>
        <dbReference type="ARBA" id="ARBA00022729"/>
    </source>
</evidence>
<dbReference type="Pfam" id="PF13517">
    <property type="entry name" value="FG-GAP_3"/>
    <property type="match status" value="1"/>
</dbReference>
<reference evidence="4 5" key="1">
    <citation type="submission" date="2019-10" db="EMBL/GenBank/DDBJ databases">
        <title>Streptomyces sp. strain GY16 isolated from leaves of Broussonetia papyrifera.</title>
        <authorList>
            <person name="Mo P."/>
        </authorList>
    </citation>
    <scope>NUCLEOTIDE SEQUENCE [LARGE SCALE GENOMIC DNA]</scope>
    <source>
        <strain evidence="4 5">GY16</strain>
    </source>
</reference>
<keyword evidence="3" id="KW-1133">Transmembrane helix</keyword>
<feature type="transmembrane region" description="Helical" evidence="3">
    <location>
        <begin position="23"/>
        <end position="44"/>
    </location>
</feature>
<keyword evidence="3" id="KW-0472">Membrane</keyword>
<dbReference type="SUPFAM" id="SSF69318">
    <property type="entry name" value="Integrin alpha N-terminal domain"/>
    <property type="match status" value="1"/>
</dbReference>
<dbReference type="Gene3D" id="2.130.10.130">
    <property type="entry name" value="Integrin alpha, N-terminal"/>
    <property type="match status" value="3"/>
</dbReference>
<dbReference type="PANTHER" id="PTHR46580">
    <property type="entry name" value="SENSOR KINASE-RELATED"/>
    <property type="match status" value="1"/>
</dbReference>
<dbReference type="Proteomes" id="UP000327294">
    <property type="component" value="Chromosome"/>
</dbReference>
<feature type="region of interest" description="Disordered" evidence="2">
    <location>
        <begin position="323"/>
        <end position="342"/>
    </location>
</feature>
<keyword evidence="1" id="KW-0732">Signal</keyword>
<dbReference type="KEGG" id="sphv:F9278_13220"/>
<organism evidence="4 5">
    <name type="scientific">Streptomyces phaeolivaceus</name>
    <dbReference type="NCBI Taxonomy" id="2653200"/>
    <lineage>
        <taxon>Bacteria</taxon>
        <taxon>Bacillati</taxon>
        <taxon>Actinomycetota</taxon>
        <taxon>Actinomycetes</taxon>
        <taxon>Kitasatosporales</taxon>
        <taxon>Streptomycetaceae</taxon>
        <taxon>Streptomyces</taxon>
    </lineage>
</organism>